<evidence type="ECO:0000313" key="1">
    <source>
        <dbReference type="EMBL" id="GAU28662.1"/>
    </source>
</evidence>
<name>A0A2Z6MUM9_TRISU</name>
<keyword evidence="2" id="KW-1185">Reference proteome</keyword>
<proteinExistence type="predicted"/>
<reference evidence="2" key="1">
    <citation type="journal article" date="2017" name="Front. Plant Sci.">
        <title>Climate Clever Clovers: New Paradigm to Reduce the Environmental Footprint of Ruminants by Breeding Low Methanogenic Forages Utilizing Haplotype Variation.</title>
        <authorList>
            <person name="Kaur P."/>
            <person name="Appels R."/>
            <person name="Bayer P.E."/>
            <person name="Keeble-Gagnere G."/>
            <person name="Wang J."/>
            <person name="Hirakawa H."/>
            <person name="Shirasawa K."/>
            <person name="Vercoe P."/>
            <person name="Stefanova K."/>
            <person name="Durmic Z."/>
            <person name="Nichols P."/>
            <person name="Revell C."/>
            <person name="Isobe S.N."/>
            <person name="Edwards D."/>
            <person name="Erskine W."/>
        </authorList>
    </citation>
    <scope>NUCLEOTIDE SEQUENCE [LARGE SCALE GENOMIC DNA]</scope>
    <source>
        <strain evidence="2">cv. Daliak</strain>
    </source>
</reference>
<gene>
    <name evidence="1" type="ORF">TSUD_159440</name>
</gene>
<dbReference type="AlphaFoldDB" id="A0A2Z6MUM9"/>
<dbReference type="EMBL" id="DF973377">
    <property type="protein sequence ID" value="GAU28662.1"/>
    <property type="molecule type" value="Genomic_DNA"/>
</dbReference>
<protein>
    <submittedName>
        <fullName evidence="1">Uncharacterized protein</fullName>
    </submittedName>
</protein>
<accession>A0A2Z6MUM9</accession>
<evidence type="ECO:0000313" key="2">
    <source>
        <dbReference type="Proteomes" id="UP000242715"/>
    </source>
</evidence>
<dbReference type="OrthoDB" id="1380421at2759"/>
<sequence>MSNGIAPAGIKQEKKSSNMQFEVNLNGCMTDCKFYLPDATTTDNTALSFRVAYHFAKNSKNNKEISACVGSMLCSVVPGFKNSVVEALNWIGITPCFVSLPSQAHENNIVVSEIPSLDCPSILVIFGYFLILILKPPTDSYTCHNSNLPDYILDLKVHVRNFGEELEISNSFCCGLSCGRFNDEQ</sequence>
<dbReference type="Proteomes" id="UP000242715">
    <property type="component" value="Unassembled WGS sequence"/>
</dbReference>
<organism evidence="1 2">
    <name type="scientific">Trifolium subterraneum</name>
    <name type="common">Subterranean clover</name>
    <dbReference type="NCBI Taxonomy" id="3900"/>
    <lineage>
        <taxon>Eukaryota</taxon>
        <taxon>Viridiplantae</taxon>
        <taxon>Streptophyta</taxon>
        <taxon>Embryophyta</taxon>
        <taxon>Tracheophyta</taxon>
        <taxon>Spermatophyta</taxon>
        <taxon>Magnoliopsida</taxon>
        <taxon>eudicotyledons</taxon>
        <taxon>Gunneridae</taxon>
        <taxon>Pentapetalae</taxon>
        <taxon>rosids</taxon>
        <taxon>fabids</taxon>
        <taxon>Fabales</taxon>
        <taxon>Fabaceae</taxon>
        <taxon>Papilionoideae</taxon>
        <taxon>50 kb inversion clade</taxon>
        <taxon>NPAAA clade</taxon>
        <taxon>Hologalegina</taxon>
        <taxon>IRL clade</taxon>
        <taxon>Trifolieae</taxon>
        <taxon>Trifolium</taxon>
    </lineage>
</organism>